<dbReference type="SUPFAM" id="SSF48208">
    <property type="entry name" value="Six-hairpin glycosidases"/>
    <property type="match status" value="1"/>
</dbReference>
<dbReference type="EMBL" id="JBHSKD010000027">
    <property type="protein sequence ID" value="MFC5178709.1"/>
    <property type="molecule type" value="Genomic_DNA"/>
</dbReference>
<proteinExistence type="predicted"/>
<dbReference type="RefSeq" id="WP_378592411.1">
    <property type="nucleotide sequence ID" value="NZ_JBHSKD010000027.1"/>
</dbReference>
<comment type="caution">
    <text evidence="1">The sequence shown here is derived from an EMBL/GenBank/DDBJ whole genome shotgun (WGS) entry which is preliminary data.</text>
</comment>
<evidence type="ECO:0000313" key="2">
    <source>
        <dbReference type="Proteomes" id="UP001596087"/>
    </source>
</evidence>
<protein>
    <submittedName>
        <fullName evidence="1">Prenyltransferase</fullName>
    </submittedName>
</protein>
<gene>
    <name evidence="1" type="ORF">ACFPGP_18660</name>
</gene>
<sequence>MTWRDDHAAVPHVPGILTAEQVAETAASIAAMQEPDGAVPWTPGEHTDAWNHVESAMAMMLGGQTEAAGRAFEWCLRMQREDGSWPLKVVVGEVVDHSGEANMSAYLAVGVWHHWRLCRDSSFVQRFWPAVKRGLDFVVSLQLPWGGVAWAQEWHDGQPGEITPDALLAGSSSIYQSLRAGVALAALVDEPQPEWELAGGRLGHALREHRDLFLDKSNWSMDWYYPVLGGAVRGEAARALLATRWDDFVVPGLGIKCVDENPWVTGAETCELAMALDALGEREQALRFFAEMQHLRSSEGRYWTGYVYPDAVHWPVEYTTYTAAAVILAADALSGTTPASDVMCGTSLAPDFAEIGLGCGCVPTPSQHG</sequence>
<dbReference type="Proteomes" id="UP001596087">
    <property type="component" value="Unassembled WGS sequence"/>
</dbReference>
<accession>A0ABW0BMV2</accession>
<name>A0ABW0BMV2_9ACTN</name>
<reference evidence="2" key="1">
    <citation type="journal article" date="2019" name="Int. J. Syst. Evol. Microbiol.">
        <title>The Global Catalogue of Microorganisms (GCM) 10K type strain sequencing project: providing services to taxonomists for standard genome sequencing and annotation.</title>
        <authorList>
            <consortium name="The Broad Institute Genomics Platform"/>
            <consortium name="The Broad Institute Genome Sequencing Center for Infectious Disease"/>
            <person name="Wu L."/>
            <person name="Ma J."/>
        </authorList>
    </citation>
    <scope>NUCLEOTIDE SEQUENCE [LARGE SCALE GENOMIC DNA]</scope>
    <source>
        <strain evidence="2">DFY41</strain>
    </source>
</reference>
<dbReference type="InterPro" id="IPR008928">
    <property type="entry name" value="6-hairpin_glycosidase_sf"/>
</dbReference>
<organism evidence="1 2">
    <name type="scientific">Nocardioides taihuensis</name>
    <dbReference type="NCBI Taxonomy" id="1835606"/>
    <lineage>
        <taxon>Bacteria</taxon>
        <taxon>Bacillati</taxon>
        <taxon>Actinomycetota</taxon>
        <taxon>Actinomycetes</taxon>
        <taxon>Propionibacteriales</taxon>
        <taxon>Nocardioidaceae</taxon>
        <taxon>Nocardioides</taxon>
    </lineage>
</organism>
<keyword evidence="2" id="KW-1185">Reference proteome</keyword>
<dbReference type="InterPro" id="IPR012341">
    <property type="entry name" value="6hp_glycosidase-like_sf"/>
</dbReference>
<dbReference type="Gene3D" id="1.50.10.10">
    <property type="match status" value="1"/>
</dbReference>
<evidence type="ECO:0000313" key="1">
    <source>
        <dbReference type="EMBL" id="MFC5178709.1"/>
    </source>
</evidence>